<feature type="compositionally biased region" description="Pro residues" evidence="1">
    <location>
        <begin position="29"/>
        <end position="40"/>
    </location>
</feature>
<keyword evidence="2" id="KW-0472">Membrane</keyword>
<feature type="region of interest" description="Disordered" evidence="1">
    <location>
        <begin position="1"/>
        <end position="115"/>
    </location>
</feature>
<evidence type="ECO:0000256" key="1">
    <source>
        <dbReference type="SAM" id="MobiDB-lite"/>
    </source>
</evidence>
<sequence>MANDDFGSFPKPPSSTNNQDPFGSSTVPNLPPVNLPTPPEPEFEETPDELPTFTTATDNSTTPKIPSTPFNDFKNKDADPLPPTPVTPPTPITPPEPIFTPKPEPQPATIPTDLPKTPTSSLLTIILLLLAGVGISASIFMYSQSAVLRKQLTDLTKTLEQQKTTITPTPTTTIIEIPSPTPTASPTATPSLTPTISITPQATTSAGKIIPISLAPQALKIGLNHEANAQLLLIKVENGHDLDNYLIKYFFRKDLTTKKYFYVTIDSKNESEIKTNAVYVNPDNDIPSLNDQVLGNKLGIDFEEARKIATDLCSKTYPDQNCKELPASAQFIQSGNINIWQISLTSGTEKLIYQINSKTKEVLYQPTKK</sequence>
<feature type="compositionally biased region" description="Pro residues" evidence="1">
    <location>
        <begin position="80"/>
        <end position="108"/>
    </location>
</feature>
<keyword evidence="2" id="KW-1133">Transmembrane helix</keyword>
<protein>
    <recommendedName>
        <fullName evidence="5">PepSY domain-containing protein</fullName>
    </recommendedName>
</protein>
<dbReference type="Proteomes" id="UP000179237">
    <property type="component" value="Unassembled WGS sequence"/>
</dbReference>
<evidence type="ECO:0000256" key="2">
    <source>
        <dbReference type="SAM" id="Phobius"/>
    </source>
</evidence>
<organism evidence="3 4">
    <name type="scientific">Candidatus Collierbacteria bacterium RIFOXYD1_FULL_40_9</name>
    <dbReference type="NCBI Taxonomy" id="1817731"/>
    <lineage>
        <taxon>Bacteria</taxon>
        <taxon>Candidatus Collieribacteriota</taxon>
    </lineage>
</organism>
<evidence type="ECO:0000313" key="3">
    <source>
        <dbReference type="EMBL" id="OGD83144.1"/>
    </source>
</evidence>
<keyword evidence="2" id="KW-0812">Transmembrane</keyword>
<gene>
    <name evidence="3" type="ORF">A2572_03795</name>
</gene>
<dbReference type="AlphaFoldDB" id="A0A1F5FUA0"/>
<feature type="compositionally biased region" description="Polar residues" evidence="1">
    <location>
        <begin position="56"/>
        <end position="70"/>
    </location>
</feature>
<dbReference type="EMBL" id="MFAQ01000026">
    <property type="protein sequence ID" value="OGD83144.1"/>
    <property type="molecule type" value="Genomic_DNA"/>
</dbReference>
<accession>A0A1F5FUA0</accession>
<reference evidence="3 4" key="1">
    <citation type="journal article" date="2016" name="Nat. Commun.">
        <title>Thousands of microbial genomes shed light on interconnected biogeochemical processes in an aquifer system.</title>
        <authorList>
            <person name="Anantharaman K."/>
            <person name="Brown C.T."/>
            <person name="Hug L.A."/>
            <person name="Sharon I."/>
            <person name="Castelle C.J."/>
            <person name="Probst A.J."/>
            <person name="Thomas B.C."/>
            <person name="Singh A."/>
            <person name="Wilkins M.J."/>
            <person name="Karaoz U."/>
            <person name="Brodie E.L."/>
            <person name="Williams K.H."/>
            <person name="Hubbard S.S."/>
            <person name="Banfield J.F."/>
        </authorList>
    </citation>
    <scope>NUCLEOTIDE SEQUENCE [LARGE SCALE GENOMIC DNA]</scope>
</reference>
<comment type="caution">
    <text evidence="3">The sequence shown here is derived from an EMBL/GenBank/DDBJ whole genome shotgun (WGS) entry which is preliminary data.</text>
</comment>
<evidence type="ECO:0000313" key="4">
    <source>
        <dbReference type="Proteomes" id="UP000179237"/>
    </source>
</evidence>
<evidence type="ECO:0008006" key="5">
    <source>
        <dbReference type="Google" id="ProtNLM"/>
    </source>
</evidence>
<feature type="compositionally biased region" description="Polar residues" evidence="1">
    <location>
        <begin position="14"/>
        <end position="25"/>
    </location>
</feature>
<proteinExistence type="predicted"/>
<name>A0A1F5FUA0_9BACT</name>
<feature type="transmembrane region" description="Helical" evidence="2">
    <location>
        <begin position="122"/>
        <end position="142"/>
    </location>
</feature>